<reference evidence="1 3" key="1">
    <citation type="submission" date="2019-08" db="EMBL/GenBank/DDBJ databases">
        <title>Comparative genome analysis confer to the adaptation heavy metal polluted environment.</title>
        <authorList>
            <person name="Li Y."/>
        </authorList>
    </citation>
    <scope>NUCLEOTIDE SEQUENCE [LARGE SCALE GENOMIC DNA]</scope>
    <source>
        <strain evidence="1 3">P2</strain>
    </source>
</reference>
<dbReference type="EMBL" id="CP071880">
    <property type="protein sequence ID" value="QTE50961.1"/>
    <property type="molecule type" value="Genomic_DNA"/>
</dbReference>
<dbReference type="RefSeq" id="WP_112653007.1">
    <property type="nucleotide sequence ID" value="NZ_CP043451.1"/>
</dbReference>
<dbReference type="EMBL" id="CP043451">
    <property type="protein sequence ID" value="QEM06508.1"/>
    <property type="molecule type" value="Genomic_DNA"/>
</dbReference>
<organism evidence="1 3">
    <name type="scientific">Mucilaginibacter rubeus</name>
    <dbReference type="NCBI Taxonomy" id="2027860"/>
    <lineage>
        <taxon>Bacteria</taxon>
        <taxon>Pseudomonadati</taxon>
        <taxon>Bacteroidota</taxon>
        <taxon>Sphingobacteriia</taxon>
        <taxon>Sphingobacteriales</taxon>
        <taxon>Sphingobacteriaceae</taxon>
        <taxon>Mucilaginibacter</taxon>
    </lineage>
</organism>
<evidence type="ECO:0000313" key="2">
    <source>
        <dbReference type="EMBL" id="QTE50961.1"/>
    </source>
</evidence>
<evidence type="ECO:0000313" key="1">
    <source>
        <dbReference type="EMBL" id="QEM06508.1"/>
    </source>
</evidence>
<evidence type="ECO:0000313" key="3">
    <source>
        <dbReference type="Proteomes" id="UP000250557"/>
    </source>
</evidence>
<reference evidence="2 4" key="2">
    <citation type="submission" date="2021-03" db="EMBL/GenBank/DDBJ databases">
        <title>Mucilaginibacter strains isolated from gold and copper mining confer multi heavy-metal resistance.</title>
        <authorList>
            <person name="Li Y."/>
        </authorList>
    </citation>
    <scope>NUCLEOTIDE SEQUENCE [LARGE SCALE GENOMIC DNA]</scope>
    <source>
        <strain evidence="2 4">P2-4</strain>
    </source>
</reference>
<proteinExistence type="predicted"/>
<dbReference type="Proteomes" id="UP000663940">
    <property type="component" value="Chromosome"/>
</dbReference>
<dbReference type="AlphaFoldDB" id="A0AAE6JJD6"/>
<dbReference type="Proteomes" id="UP000250557">
    <property type="component" value="Chromosome"/>
</dbReference>
<gene>
    <name evidence="1" type="ORF">DIU31_024435</name>
    <name evidence="2" type="ORF">J3L21_02995</name>
</gene>
<name>A0AAE6JJD6_9SPHI</name>
<keyword evidence="4" id="KW-1185">Reference proteome</keyword>
<accession>A0AAE6JJD6</accession>
<protein>
    <submittedName>
        <fullName evidence="1">Uncharacterized protein</fullName>
    </submittedName>
</protein>
<evidence type="ECO:0000313" key="4">
    <source>
        <dbReference type="Proteomes" id="UP000663940"/>
    </source>
</evidence>
<sequence>MFERLFNQNRPTTLVTFFNSINNEPWDYLSVLQIKAHQLHRATQQQILDNPGDVAIGVNQVEVVLGHTFFNLFGSLVIKHHDDGELRLMFNQTSFDADQVAALYRELKTHFGQGIHHQPNFSSFEDLQKIRSIAQKKYDGPNDEIWHYWSAGRFGFVLNYKIEPLGQLLFSVTNRPEKVADVKIRDKGTLLQLLQHNITELFGTEENFSIPIIENGEVKFTDYVFHVDPPELRIFNTVKIRVLGTERSLTNVKSLLVNYQTDNTWEIRDVILLVDALLKIYGPDDTGYEELQPHEIDNIEQESYWTGRSWLINQDHGLQDLGDTSQQTLYWINLNMNPEDGLNLSILGFDHMEAYQNIY</sequence>